<feature type="chain" id="PRO_5012069422" evidence="1">
    <location>
        <begin position="17"/>
        <end position="84"/>
    </location>
</feature>
<keyword evidence="3" id="KW-1185">Reference proteome</keyword>
<gene>
    <name evidence="2" type="ORF">PAC_09405</name>
</gene>
<sequence length="84" mass="9066">MKITAAILALATMVIAMPSPHGSDAPKKREEMTVDDISAVLYGAWPGPSKAKREDIKREDVTVDDISAVLYGAWPGPSKAKRDE</sequence>
<proteinExistence type="predicted"/>
<dbReference type="EMBL" id="FJOG01000014">
    <property type="protein sequence ID" value="CZR59513.1"/>
    <property type="molecule type" value="Genomic_DNA"/>
</dbReference>
<reference evidence="2 3" key="1">
    <citation type="submission" date="2016-03" db="EMBL/GenBank/DDBJ databases">
        <authorList>
            <person name="Ploux O."/>
        </authorList>
    </citation>
    <scope>NUCLEOTIDE SEQUENCE [LARGE SCALE GENOMIC DNA]</scope>
    <source>
        <strain evidence="2 3">UAMH 11012</strain>
    </source>
</reference>
<evidence type="ECO:0000313" key="3">
    <source>
        <dbReference type="Proteomes" id="UP000184330"/>
    </source>
</evidence>
<evidence type="ECO:0000313" key="2">
    <source>
        <dbReference type="EMBL" id="CZR59513.1"/>
    </source>
</evidence>
<evidence type="ECO:0000256" key="1">
    <source>
        <dbReference type="SAM" id="SignalP"/>
    </source>
</evidence>
<name>A0A1L7X3A9_9HELO</name>
<dbReference type="AlphaFoldDB" id="A0A1L7X3A9"/>
<dbReference type="Proteomes" id="UP000184330">
    <property type="component" value="Unassembled WGS sequence"/>
</dbReference>
<protein>
    <submittedName>
        <fullName evidence="2">Uncharacterized protein</fullName>
    </submittedName>
</protein>
<accession>A0A1L7X3A9</accession>
<keyword evidence="1" id="KW-0732">Signal</keyword>
<organism evidence="2 3">
    <name type="scientific">Phialocephala subalpina</name>
    <dbReference type="NCBI Taxonomy" id="576137"/>
    <lineage>
        <taxon>Eukaryota</taxon>
        <taxon>Fungi</taxon>
        <taxon>Dikarya</taxon>
        <taxon>Ascomycota</taxon>
        <taxon>Pezizomycotina</taxon>
        <taxon>Leotiomycetes</taxon>
        <taxon>Helotiales</taxon>
        <taxon>Mollisiaceae</taxon>
        <taxon>Phialocephala</taxon>
        <taxon>Phialocephala fortinii species complex</taxon>
    </lineage>
</organism>
<feature type="signal peptide" evidence="1">
    <location>
        <begin position="1"/>
        <end position="16"/>
    </location>
</feature>